<evidence type="ECO:0000313" key="3">
    <source>
        <dbReference type="Proteomes" id="UP000250235"/>
    </source>
</evidence>
<sequence>MEGFFSMTGVPFKTLSKNRDIKVEYKLLNDIVAKSLMAKRRDKGELGTSIFETLAAIVSTPGKKSLGYEVKLSLLLEKLVKADLGESVALHPLKVLNTKSVHTYKLKNQASIPKTEGGKKQAGDKVDRDVEPMKKKQQKKKQAAKGSQASVQNRCPEIQTKGDLSPSDSESTASLDLLVLKKKLRKHRSRKPKPTSAIQDEAAQTSISEDTYEDAATAQQVETSSAVGDPATKTIEIQEMNWITHFLSNIDPVAKGKGVLVALYRPNLVEEHCAEVIKDIHEQLVVDACVKVIEFCLSVGISSWKDVSSSSRNQPLSDRVSCWYFIRCVLVGSSSNADVDFQRWCISAYPAVSRDQLLRVISCWYFSCDDQQRALRDFEATTFCE</sequence>
<gene>
    <name evidence="2" type="ORF">F511_26772</name>
</gene>
<protein>
    <submittedName>
        <fullName evidence="2">Uncharacterized protein</fullName>
    </submittedName>
</protein>
<keyword evidence="3" id="KW-1185">Reference proteome</keyword>
<accession>A0A2Z7BYZ0</accession>
<organism evidence="2 3">
    <name type="scientific">Dorcoceras hygrometricum</name>
    <dbReference type="NCBI Taxonomy" id="472368"/>
    <lineage>
        <taxon>Eukaryota</taxon>
        <taxon>Viridiplantae</taxon>
        <taxon>Streptophyta</taxon>
        <taxon>Embryophyta</taxon>
        <taxon>Tracheophyta</taxon>
        <taxon>Spermatophyta</taxon>
        <taxon>Magnoliopsida</taxon>
        <taxon>eudicotyledons</taxon>
        <taxon>Gunneridae</taxon>
        <taxon>Pentapetalae</taxon>
        <taxon>asterids</taxon>
        <taxon>lamiids</taxon>
        <taxon>Lamiales</taxon>
        <taxon>Gesneriaceae</taxon>
        <taxon>Didymocarpoideae</taxon>
        <taxon>Trichosporeae</taxon>
        <taxon>Loxocarpinae</taxon>
        <taxon>Dorcoceras</taxon>
    </lineage>
</organism>
<name>A0A2Z7BYZ0_9LAMI</name>
<feature type="region of interest" description="Disordered" evidence="1">
    <location>
        <begin position="185"/>
        <end position="209"/>
    </location>
</feature>
<reference evidence="2 3" key="1">
    <citation type="journal article" date="2015" name="Proc. Natl. Acad. Sci. U.S.A.">
        <title>The resurrection genome of Boea hygrometrica: A blueprint for survival of dehydration.</title>
        <authorList>
            <person name="Xiao L."/>
            <person name="Yang G."/>
            <person name="Zhang L."/>
            <person name="Yang X."/>
            <person name="Zhao S."/>
            <person name="Ji Z."/>
            <person name="Zhou Q."/>
            <person name="Hu M."/>
            <person name="Wang Y."/>
            <person name="Chen M."/>
            <person name="Xu Y."/>
            <person name="Jin H."/>
            <person name="Xiao X."/>
            <person name="Hu G."/>
            <person name="Bao F."/>
            <person name="Hu Y."/>
            <person name="Wan P."/>
            <person name="Li L."/>
            <person name="Deng X."/>
            <person name="Kuang T."/>
            <person name="Xiang C."/>
            <person name="Zhu J.K."/>
            <person name="Oliver M.J."/>
            <person name="He Y."/>
        </authorList>
    </citation>
    <scope>NUCLEOTIDE SEQUENCE [LARGE SCALE GENOMIC DNA]</scope>
    <source>
        <strain evidence="3">cv. XS01</strain>
    </source>
</reference>
<feature type="compositionally biased region" description="Polar residues" evidence="1">
    <location>
        <begin position="196"/>
        <end position="209"/>
    </location>
</feature>
<proteinExistence type="predicted"/>
<feature type="compositionally biased region" description="Basic and acidic residues" evidence="1">
    <location>
        <begin position="116"/>
        <end position="134"/>
    </location>
</feature>
<evidence type="ECO:0000313" key="2">
    <source>
        <dbReference type="EMBL" id="KZV38808.1"/>
    </source>
</evidence>
<dbReference type="EMBL" id="KV001724">
    <property type="protein sequence ID" value="KZV38808.1"/>
    <property type="molecule type" value="Genomic_DNA"/>
</dbReference>
<feature type="region of interest" description="Disordered" evidence="1">
    <location>
        <begin position="109"/>
        <end position="170"/>
    </location>
</feature>
<dbReference type="Proteomes" id="UP000250235">
    <property type="component" value="Unassembled WGS sequence"/>
</dbReference>
<evidence type="ECO:0000256" key="1">
    <source>
        <dbReference type="SAM" id="MobiDB-lite"/>
    </source>
</evidence>
<dbReference type="AlphaFoldDB" id="A0A2Z7BYZ0"/>